<evidence type="ECO:0000313" key="2">
    <source>
        <dbReference type="Proteomes" id="UP000054538"/>
    </source>
</evidence>
<dbReference type="AlphaFoldDB" id="A0A0D0D6W6"/>
<dbReference type="InParanoid" id="A0A0D0D6W6"/>
<keyword evidence="2" id="KW-1185">Reference proteome</keyword>
<name>A0A0D0D6W6_9AGAM</name>
<dbReference type="OrthoDB" id="2994945at2759"/>
<accession>A0A0D0D6W6</accession>
<dbReference type="EMBL" id="KN826291">
    <property type="protein sequence ID" value="KIK79401.1"/>
    <property type="molecule type" value="Genomic_DNA"/>
</dbReference>
<reference evidence="2" key="2">
    <citation type="submission" date="2015-01" db="EMBL/GenBank/DDBJ databases">
        <title>Evolutionary Origins and Diversification of the Mycorrhizal Mutualists.</title>
        <authorList>
            <consortium name="DOE Joint Genome Institute"/>
            <consortium name="Mycorrhizal Genomics Consortium"/>
            <person name="Kohler A."/>
            <person name="Kuo A."/>
            <person name="Nagy L.G."/>
            <person name="Floudas D."/>
            <person name="Copeland A."/>
            <person name="Barry K.W."/>
            <person name="Cichocki N."/>
            <person name="Veneault-Fourrey C."/>
            <person name="LaButti K."/>
            <person name="Lindquist E.A."/>
            <person name="Lipzen A."/>
            <person name="Lundell T."/>
            <person name="Morin E."/>
            <person name="Murat C."/>
            <person name="Riley R."/>
            <person name="Ohm R."/>
            <person name="Sun H."/>
            <person name="Tunlid A."/>
            <person name="Henrissat B."/>
            <person name="Grigoriev I.V."/>
            <person name="Hibbett D.S."/>
            <person name="Martin F."/>
        </authorList>
    </citation>
    <scope>NUCLEOTIDE SEQUENCE [LARGE SCALE GENOMIC DNA]</scope>
    <source>
        <strain evidence="2">Ve08.2h10</strain>
    </source>
</reference>
<protein>
    <submittedName>
        <fullName evidence="1">Uncharacterized protein</fullName>
    </submittedName>
</protein>
<evidence type="ECO:0000313" key="1">
    <source>
        <dbReference type="EMBL" id="KIK79401.1"/>
    </source>
</evidence>
<dbReference type="HOGENOM" id="CLU_2961479_0_0_1"/>
<gene>
    <name evidence="1" type="ORF">PAXRUDRAFT_161381</name>
</gene>
<organism evidence="1 2">
    <name type="scientific">Paxillus rubicundulus Ve08.2h10</name>
    <dbReference type="NCBI Taxonomy" id="930991"/>
    <lineage>
        <taxon>Eukaryota</taxon>
        <taxon>Fungi</taxon>
        <taxon>Dikarya</taxon>
        <taxon>Basidiomycota</taxon>
        <taxon>Agaricomycotina</taxon>
        <taxon>Agaricomycetes</taxon>
        <taxon>Agaricomycetidae</taxon>
        <taxon>Boletales</taxon>
        <taxon>Paxilineae</taxon>
        <taxon>Paxillaceae</taxon>
        <taxon>Paxillus</taxon>
    </lineage>
</organism>
<sequence length="59" mass="6398">MVVHCVCAVVPINNHLIACISMGNGQISNDLKEAALHMLNQGYDTHEVVNITHISKSTL</sequence>
<dbReference type="Proteomes" id="UP000054538">
    <property type="component" value="Unassembled WGS sequence"/>
</dbReference>
<reference evidence="1 2" key="1">
    <citation type="submission" date="2014-04" db="EMBL/GenBank/DDBJ databases">
        <authorList>
            <consortium name="DOE Joint Genome Institute"/>
            <person name="Kuo A."/>
            <person name="Kohler A."/>
            <person name="Jargeat P."/>
            <person name="Nagy L.G."/>
            <person name="Floudas D."/>
            <person name="Copeland A."/>
            <person name="Barry K.W."/>
            <person name="Cichocki N."/>
            <person name="Veneault-Fourrey C."/>
            <person name="LaButti K."/>
            <person name="Lindquist E.A."/>
            <person name="Lipzen A."/>
            <person name="Lundell T."/>
            <person name="Morin E."/>
            <person name="Murat C."/>
            <person name="Sun H."/>
            <person name="Tunlid A."/>
            <person name="Henrissat B."/>
            <person name="Grigoriev I.V."/>
            <person name="Hibbett D.S."/>
            <person name="Martin F."/>
            <person name="Nordberg H.P."/>
            <person name="Cantor M.N."/>
            <person name="Hua S.X."/>
        </authorList>
    </citation>
    <scope>NUCLEOTIDE SEQUENCE [LARGE SCALE GENOMIC DNA]</scope>
    <source>
        <strain evidence="1 2">Ve08.2h10</strain>
    </source>
</reference>
<proteinExistence type="predicted"/>